<dbReference type="GO" id="GO:0032259">
    <property type="term" value="P:methylation"/>
    <property type="evidence" value="ECO:0007669"/>
    <property type="project" value="UniProtKB-KW"/>
</dbReference>
<keyword evidence="2" id="KW-0489">Methyltransferase</keyword>
<sequence>MSNKNKTIHEFDFNFICDYFSRLERQGPGSPEATLKALGFIDNLTGQSRIADLGCGTGGQTRTFAAHVQGSVTGLDLFPDFIRIFNRQAMQSGLQDRVKGIVGSMDNLPFAEEELDLVWSEGAIYNIGFERGLDEWRKFLKPGGYLAVSESSWFTAERPEEIHRFWMDMYPEIDTIPNKIAQIQGAGYVPVASFILPENCWTEHYYAPQLPVQEAFLHQYPGNEAAAELVASLRHEAELYRRYKEFYGYVFYIAKKTEQ</sequence>
<protein>
    <submittedName>
        <fullName evidence="2">SAM-dependent methyltransferase</fullName>
    </submittedName>
</protein>
<dbReference type="RefSeq" id="WP_102714234.1">
    <property type="nucleotide sequence ID" value="NZ_PJKA01000012.1"/>
</dbReference>
<dbReference type="Proteomes" id="UP000236000">
    <property type="component" value="Unassembled WGS sequence"/>
</dbReference>
<dbReference type="OrthoDB" id="9772751at2"/>
<proteinExistence type="predicted"/>
<evidence type="ECO:0000313" key="2">
    <source>
        <dbReference type="EMBL" id="PNC17639.1"/>
    </source>
</evidence>
<dbReference type="CDD" id="cd02440">
    <property type="entry name" value="AdoMet_MTases"/>
    <property type="match status" value="1"/>
</dbReference>
<dbReference type="InterPro" id="IPR041698">
    <property type="entry name" value="Methyltransf_25"/>
</dbReference>
<comment type="caution">
    <text evidence="2">The sequence shown here is derived from an EMBL/GenBank/DDBJ whole genome shotgun (WGS) entry which is preliminary data.</text>
</comment>
<evidence type="ECO:0000259" key="1">
    <source>
        <dbReference type="Pfam" id="PF13649"/>
    </source>
</evidence>
<dbReference type="AlphaFoldDB" id="A0A2N8HCM1"/>
<feature type="domain" description="Methyltransferase" evidence="1">
    <location>
        <begin position="50"/>
        <end position="144"/>
    </location>
</feature>
<dbReference type="Gene3D" id="3.40.50.150">
    <property type="entry name" value="Vaccinia Virus protein VP39"/>
    <property type="match status" value="1"/>
</dbReference>
<dbReference type="Pfam" id="PF13649">
    <property type="entry name" value="Methyltransf_25"/>
    <property type="match status" value="1"/>
</dbReference>
<organism evidence="2 3">
    <name type="scientific">Akkermansia muciniphila</name>
    <dbReference type="NCBI Taxonomy" id="239935"/>
    <lineage>
        <taxon>Bacteria</taxon>
        <taxon>Pseudomonadati</taxon>
        <taxon>Verrucomicrobiota</taxon>
        <taxon>Verrucomicrobiia</taxon>
        <taxon>Verrucomicrobiales</taxon>
        <taxon>Akkermansiaceae</taxon>
        <taxon>Akkermansia</taxon>
    </lineage>
</organism>
<dbReference type="InterPro" id="IPR029063">
    <property type="entry name" value="SAM-dependent_MTases_sf"/>
</dbReference>
<dbReference type="SUPFAM" id="SSF53335">
    <property type="entry name" value="S-adenosyl-L-methionine-dependent methyltransferases"/>
    <property type="match status" value="1"/>
</dbReference>
<dbReference type="GO" id="GO:0008168">
    <property type="term" value="F:methyltransferase activity"/>
    <property type="evidence" value="ECO:0007669"/>
    <property type="project" value="UniProtKB-KW"/>
</dbReference>
<dbReference type="PANTHER" id="PTHR43591">
    <property type="entry name" value="METHYLTRANSFERASE"/>
    <property type="match status" value="1"/>
</dbReference>
<reference evidence="2 3" key="1">
    <citation type="journal article" date="2017" name="BMC Genomics">
        <title>Genome sequencing of 39 Akkermansia muciniphila isolates reveals its population structure, genomic and functional diverisity, and global distribution in mammalian gut microbiotas.</title>
        <authorList>
            <person name="Guo X."/>
            <person name="Li S."/>
            <person name="Zhang J."/>
            <person name="Wu F."/>
            <person name="Li X."/>
            <person name="Wu D."/>
            <person name="Zhang M."/>
            <person name="Ou Z."/>
            <person name="Jie Z."/>
            <person name="Yan Q."/>
            <person name="Li P."/>
            <person name="Yi J."/>
            <person name="Peng Y."/>
        </authorList>
    </citation>
    <scope>NUCLEOTIDE SEQUENCE [LARGE SCALE GENOMIC DNA]</scope>
    <source>
        <strain evidence="2 3">GP24</strain>
    </source>
</reference>
<accession>A0A2N8HCM1</accession>
<dbReference type="EMBL" id="PJKA01000012">
    <property type="protein sequence ID" value="PNC17639.1"/>
    <property type="molecule type" value="Genomic_DNA"/>
</dbReference>
<name>A0A2N8HCM1_9BACT</name>
<gene>
    <name evidence="2" type="ORF">CXU22_07755</name>
</gene>
<keyword evidence="2" id="KW-0808">Transferase</keyword>
<dbReference type="PANTHER" id="PTHR43591:SF24">
    <property type="entry name" value="2-METHOXY-6-POLYPRENYL-1,4-BENZOQUINOL METHYLASE, MITOCHONDRIAL"/>
    <property type="match status" value="1"/>
</dbReference>
<evidence type="ECO:0000313" key="3">
    <source>
        <dbReference type="Proteomes" id="UP000236000"/>
    </source>
</evidence>